<sequence>LTYPAEEEEEKERCECSRDRLKSQSNALEPQSHNLTSKATVIKVWCLHNVLLLANYLEFKSTLTGLMTLANRTTATR</sequence>
<name>A0A195F9E1_9HYME</name>
<evidence type="ECO:0000313" key="2">
    <source>
        <dbReference type="Proteomes" id="UP000078541"/>
    </source>
</evidence>
<dbReference type="Proteomes" id="UP000078541">
    <property type="component" value="Unassembled WGS sequence"/>
</dbReference>
<dbReference type="EMBL" id="KQ981727">
    <property type="protein sequence ID" value="KYN36996.1"/>
    <property type="molecule type" value="Genomic_DNA"/>
</dbReference>
<organism evidence="1 2">
    <name type="scientific">Trachymyrmex septentrionalis</name>
    <dbReference type="NCBI Taxonomy" id="34720"/>
    <lineage>
        <taxon>Eukaryota</taxon>
        <taxon>Metazoa</taxon>
        <taxon>Ecdysozoa</taxon>
        <taxon>Arthropoda</taxon>
        <taxon>Hexapoda</taxon>
        <taxon>Insecta</taxon>
        <taxon>Pterygota</taxon>
        <taxon>Neoptera</taxon>
        <taxon>Endopterygota</taxon>
        <taxon>Hymenoptera</taxon>
        <taxon>Apocrita</taxon>
        <taxon>Aculeata</taxon>
        <taxon>Formicoidea</taxon>
        <taxon>Formicidae</taxon>
        <taxon>Myrmicinae</taxon>
        <taxon>Trachymyrmex</taxon>
    </lineage>
</organism>
<gene>
    <name evidence="1" type="ORF">ALC56_08787</name>
</gene>
<evidence type="ECO:0000313" key="1">
    <source>
        <dbReference type="EMBL" id="KYN36996.1"/>
    </source>
</evidence>
<protein>
    <submittedName>
        <fullName evidence="1">Uncharacterized protein</fullName>
    </submittedName>
</protein>
<accession>A0A195F9E1</accession>
<proteinExistence type="predicted"/>
<keyword evidence="2" id="KW-1185">Reference proteome</keyword>
<dbReference type="AlphaFoldDB" id="A0A195F9E1"/>
<feature type="non-terminal residue" evidence="1">
    <location>
        <position position="1"/>
    </location>
</feature>
<reference evidence="1 2" key="1">
    <citation type="submission" date="2016-03" db="EMBL/GenBank/DDBJ databases">
        <title>Trachymyrmex septentrionalis WGS genome.</title>
        <authorList>
            <person name="Nygaard S."/>
            <person name="Hu H."/>
            <person name="Boomsma J."/>
            <person name="Zhang G."/>
        </authorList>
    </citation>
    <scope>NUCLEOTIDE SEQUENCE [LARGE SCALE GENOMIC DNA]</scope>
    <source>
        <strain evidence="1">Tsep2-gDNA-1</strain>
        <tissue evidence="1">Whole body</tissue>
    </source>
</reference>